<dbReference type="Proteomes" id="UP001055811">
    <property type="component" value="Linkage Group LG02"/>
</dbReference>
<accession>A0ACB9GFI1</accession>
<sequence>MTSSPPSPSHTLSDLHTLFASLRQYRKCRRLCQARFTLHFLKVSVFGVGKVVFYLPPSAMNTAVASPQGRGSQRTEAGQIRKLKDWGSLLLKEMSVLFSSVGQTHTPSLSFNLIFLRAY</sequence>
<reference evidence="1 2" key="2">
    <citation type="journal article" date="2022" name="Mol. Ecol. Resour.">
        <title>The genomes of chicory, endive, great burdock and yacon provide insights into Asteraceae paleo-polyploidization history and plant inulin production.</title>
        <authorList>
            <person name="Fan W."/>
            <person name="Wang S."/>
            <person name="Wang H."/>
            <person name="Wang A."/>
            <person name="Jiang F."/>
            <person name="Liu H."/>
            <person name="Zhao H."/>
            <person name="Xu D."/>
            <person name="Zhang Y."/>
        </authorList>
    </citation>
    <scope>NUCLEOTIDE SEQUENCE [LARGE SCALE GENOMIC DNA]</scope>
    <source>
        <strain evidence="2">cv. Punajuju</strain>
        <tissue evidence="1">Leaves</tissue>
    </source>
</reference>
<evidence type="ECO:0000313" key="2">
    <source>
        <dbReference type="Proteomes" id="UP001055811"/>
    </source>
</evidence>
<evidence type="ECO:0000313" key="1">
    <source>
        <dbReference type="EMBL" id="KAI3781840.1"/>
    </source>
</evidence>
<keyword evidence="2" id="KW-1185">Reference proteome</keyword>
<reference evidence="2" key="1">
    <citation type="journal article" date="2022" name="Mol. Ecol. Resour.">
        <title>The genomes of chicory, endive, great burdock and yacon provide insights into Asteraceae palaeo-polyploidization history and plant inulin production.</title>
        <authorList>
            <person name="Fan W."/>
            <person name="Wang S."/>
            <person name="Wang H."/>
            <person name="Wang A."/>
            <person name="Jiang F."/>
            <person name="Liu H."/>
            <person name="Zhao H."/>
            <person name="Xu D."/>
            <person name="Zhang Y."/>
        </authorList>
    </citation>
    <scope>NUCLEOTIDE SEQUENCE [LARGE SCALE GENOMIC DNA]</scope>
    <source>
        <strain evidence="2">cv. Punajuju</strain>
    </source>
</reference>
<organism evidence="1 2">
    <name type="scientific">Cichorium intybus</name>
    <name type="common">Chicory</name>
    <dbReference type="NCBI Taxonomy" id="13427"/>
    <lineage>
        <taxon>Eukaryota</taxon>
        <taxon>Viridiplantae</taxon>
        <taxon>Streptophyta</taxon>
        <taxon>Embryophyta</taxon>
        <taxon>Tracheophyta</taxon>
        <taxon>Spermatophyta</taxon>
        <taxon>Magnoliopsida</taxon>
        <taxon>eudicotyledons</taxon>
        <taxon>Gunneridae</taxon>
        <taxon>Pentapetalae</taxon>
        <taxon>asterids</taxon>
        <taxon>campanulids</taxon>
        <taxon>Asterales</taxon>
        <taxon>Asteraceae</taxon>
        <taxon>Cichorioideae</taxon>
        <taxon>Cichorieae</taxon>
        <taxon>Cichoriinae</taxon>
        <taxon>Cichorium</taxon>
    </lineage>
</organism>
<proteinExistence type="predicted"/>
<comment type="caution">
    <text evidence="1">The sequence shown here is derived from an EMBL/GenBank/DDBJ whole genome shotgun (WGS) entry which is preliminary data.</text>
</comment>
<protein>
    <submittedName>
        <fullName evidence="1">Uncharacterized protein</fullName>
    </submittedName>
</protein>
<name>A0ACB9GFI1_CICIN</name>
<gene>
    <name evidence="1" type="ORF">L2E82_11866</name>
</gene>
<dbReference type="EMBL" id="CM042010">
    <property type="protein sequence ID" value="KAI3781840.1"/>
    <property type="molecule type" value="Genomic_DNA"/>
</dbReference>